<keyword evidence="2" id="KW-0238">DNA-binding</keyword>
<reference evidence="5 6" key="1">
    <citation type="submission" date="2018-08" db="EMBL/GenBank/DDBJ databases">
        <title>A genome reference for cultivated species of the human gut microbiota.</title>
        <authorList>
            <person name="Zou Y."/>
            <person name="Xue W."/>
            <person name="Luo G."/>
        </authorList>
    </citation>
    <scope>NUCLEOTIDE SEQUENCE [LARGE SCALE GENOMIC DNA]</scope>
    <source>
        <strain evidence="5 6">AM30-26</strain>
    </source>
</reference>
<organism evidence="5 6">
    <name type="scientific">Bacteroides thetaiotaomicron</name>
    <dbReference type="NCBI Taxonomy" id="818"/>
    <lineage>
        <taxon>Bacteria</taxon>
        <taxon>Pseudomonadati</taxon>
        <taxon>Bacteroidota</taxon>
        <taxon>Bacteroidia</taxon>
        <taxon>Bacteroidales</taxon>
        <taxon>Bacteroidaceae</taxon>
        <taxon>Bacteroides</taxon>
    </lineage>
</organism>
<dbReference type="InterPro" id="IPR015927">
    <property type="entry name" value="Peptidase_S24_S26A/B/C"/>
</dbReference>
<dbReference type="EMBL" id="QSJP01000001">
    <property type="protein sequence ID" value="RHD91643.1"/>
    <property type="molecule type" value="Genomic_DNA"/>
</dbReference>
<dbReference type="Pfam" id="PF00717">
    <property type="entry name" value="Peptidase_S24"/>
    <property type="match status" value="1"/>
</dbReference>
<evidence type="ECO:0000259" key="4">
    <source>
        <dbReference type="Pfam" id="PF00717"/>
    </source>
</evidence>
<evidence type="ECO:0000313" key="6">
    <source>
        <dbReference type="Proteomes" id="UP000284785"/>
    </source>
</evidence>
<keyword evidence="1" id="KW-0805">Transcription regulation</keyword>
<protein>
    <submittedName>
        <fullName evidence="5">Helix-turn-helix transcriptional regulator</fullName>
    </submittedName>
</protein>
<dbReference type="GO" id="GO:0003677">
    <property type="term" value="F:DNA binding"/>
    <property type="evidence" value="ECO:0007669"/>
    <property type="project" value="UniProtKB-KW"/>
</dbReference>
<dbReference type="Proteomes" id="UP000284785">
    <property type="component" value="Unassembled WGS sequence"/>
</dbReference>
<evidence type="ECO:0000256" key="2">
    <source>
        <dbReference type="ARBA" id="ARBA00023125"/>
    </source>
</evidence>
<dbReference type="InterPro" id="IPR036286">
    <property type="entry name" value="LexA/Signal_pep-like_sf"/>
</dbReference>
<dbReference type="CDD" id="cd06529">
    <property type="entry name" value="S24_LexA-like"/>
    <property type="match status" value="1"/>
</dbReference>
<dbReference type="RefSeq" id="WP_118214347.1">
    <property type="nucleotide sequence ID" value="NZ_JADMTW010000022.1"/>
</dbReference>
<dbReference type="InterPro" id="IPR039418">
    <property type="entry name" value="LexA-like"/>
</dbReference>
<accession>A0A414HVC6</accession>
<dbReference type="PANTHER" id="PTHR40661:SF3">
    <property type="entry name" value="FELS-1 PROPHAGE TRANSCRIPTIONAL REGULATOR"/>
    <property type="match status" value="1"/>
</dbReference>
<sequence>MIQRLSQFIKNQGISVRSFEQSISASDGMIRRAINNNSDIQCKWLSIIAENYPQLNLTWLITGKGAMLNSQKESSNTIEYKSSLELIPSTDDNTVTVPIVEISVAAGTAGYCNPGCLEIVDGIKLPVSMLHRNAQYYCIRVKGDSMAPTILDSSYVVVRLLNRSEWRDIRDQHVYVVSDREGRAYLKRLKNRFHEHGFITCMSDNPDKVNYGNFNLMEDEINTLLYAEFYISAKMPNIHETYYKQVGEIMDDVDVLKEQMKQVMKRLKTVN</sequence>
<dbReference type="PANTHER" id="PTHR40661">
    <property type="match status" value="1"/>
</dbReference>
<dbReference type="Gene3D" id="2.10.109.10">
    <property type="entry name" value="Umud Fragment, subunit A"/>
    <property type="match status" value="1"/>
</dbReference>
<name>A0A414HVC6_BACT4</name>
<gene>
    <name evidence="5" type="ORF">DW780_01175</name>
</gene>
<comment type="caution">
    <text evidence="5">The sequence shown here is derived from an EMBL/GenBank/DDBJ whole genome shotgun (WGS) entry which is preliminary data.</text>
</comment>
<proteinExistence type="predicted"/>
<keyword evidence="3" id="KW-0804">Transcription</keyword>
<feature type="domain" description="Peptidase S24/S26A/S26B/S26C" evidence="4">
    <location>
        <begin position="108"/>
        <end position="207"/>
    </location>
</feature>
<dbReference type="SUPFAM" id="SSF51306">
    <property type="entry name" value="LexA/Signal peptidase"/>
    <property type="match status" value="1"/>
</dbReference>
<evidence type="ECO:0000256" key="1">
    <source>
        <dbReference type="ARBA" id="ARBA00023015"/>
    </source>
</evidence>
<evidence type="ECO:0000256" key="3">
    <source>
        <dbReference type="ARBA" id="ARBA00023163"/>
    </source>
</evidence>
<evidence type="ECO:0000313" key="5">
    <source>
        <dbReference type="EMBL" id="RHD91643.1"/>
    </source>
</evidence>
<dbReference type="AlphaFoldDB" id="A0A414HVC6"/>